<dbReference type="PRINTS" id="PR00370">
    <property type="entry name" value="FMOXYGENASE"/>
</dbReference>
<dbReference type="EMBL" id="CP090169">
    <property type="protein sequence ID" value="UJO20293.1"/>
    <property type="molecule type" value="Genomic_DNA"/>
</dbReference>
<dbReference type="Proteomes" id="UP000756132">
    <property type="component" value="Chromosome 7"/>
</dbReference>
<dbReference type="GeneID" id="71989915"/>
<dbReference type="PANTHER" id="PTHR23023">
    <property type="entry name" value="DIMETHYLANILINE MONOOXYGENASE"/>
    <property type="match status" value="1"/>
</dbReference>
<evidence type="ECO:0000313" key="6">
    <source>
        <dbReference type="Proteomes" id="UP000756132"/>
    </source>
</evidence>
<evidence type="ECO:0000256" key="3">
    <source>
        <dbReference type="ARBA" id="ARBA00023002"/>
    </source>
</evidence>
<dbReference type="SUPFAM" id="SSF51905">
    <property type="entry name" value="FAD/NAD(P)-binding domain"/>
    <property type="match status" value="1"/>
</dbReference>
<name>A0A9Q8PD65_PASFU</name>
<dbReference type="GO" id="GO:0050660">
    <property type="term" value="F:flavin adenine dinucleotide binding"/>
    <property type="evidence" value="ECO:0007669"/>
    <property type="project" value="InterPro"/>
</dbReference>
<feature type="domain" description="FAD/NAD(P)-binding" evidence="4">
    <location>
        <begin position="8"/>
        <end position="229"/>
    </location>
</feature>
<dbReference type="InterPro" id="IPR050346">
    <property type="entry name" value="FMO-like"/>
</dbReference>
<dbReference type="AlphaFoldDB" id="A0A9Q8PD65"/>
<dbReference type="InterPro" id="IPR036188">
    <property type="entry name" value="FAD/NAD-bd_sf"/>
</dbReference>
<dbReference type="Gene3D" id="3.50.50.60">
    <property type="entry name" value="FAD/NAD(P)-binding domain"/>
    <property type="match status" value="3"/>
</dbReference>
<evidence type="ECO:0000256" key="1">
    <source>
        <dbReference type="ARBA" id="ARBA00022630"/>
    </source>
</evidence>
<organism evidence="5 6">
    <name type="scientific">Passalora fulva</name>
    <name type="common">Tomato leaf mold</name>
    <name type="synonym">Cladosporium fulvum</name>
    <dbReference type="NCBI Taxonomy" id="5499"/>
    <lineage>
        <taxon>Eukaryota</taxon>
        <taxon>Fungi</taxon>
        <taxon>Dikarya</taxon>
        <taxon>Ascomycota</taxon>
        <taxon>Pezizomycotina</taxon>
        <taxon>Dothideomycetes</taxon>
        <taxon>Dothideomycetidae</taxon>
        <taxon>Mycosphaerellales</taxon>
        <taxon>Mycosphaerellaceae</taxon>
        <taxon>Fulvia</taxon>
    </lineage>
</organism>
<dbReference type="OrthoDB" id="66881at2759"/>
<protein>
    <submittedName>
        <fullName evidence="5">Thiol-specific monooxygenase</fullName>
    </submittedName>
</protein>
<reference evidence="5" key="1">
    <citation type="submission" date="2021-12" db="EMBL/GenBank/DDBJ databases">
        <authorList>
            <person name="Zaccaron A."/>
            <person name="Stergiopoulos I."/>
        </authorList>
    </citation>
    <scope>NUCLEOTIDE SEQUENCE</scope>
    <source>
        <strain evidence="5">Race5_Kim</strain>
    </source>
</reference>
<accession>A0A9Q8PD65</accession>
<evidence type="ECO:0000259" key="4">
    <source>
        <dbReference type="Pfam" id="PF07992"/>
    </source>
</evidence>
<dbReference type="GO" id="GO:0004497">
    <property type="term" value="F:monooxygenase activity"/>
    <property type="evidence" value="ECO:0007669"/>
    <property type="project" value="UniProtKB-KW"/>
</dbReference>
<keyword evidence="3" id="KW-0560">Oxidoreductase</keyword>
<evidence type="ECO:0000313" key="5">
    <source>
        <dbReference type="EMBL" id="UJO20293.1"/>
    </source>
</evidence>
<keyword evidence="5" id="KW-0503">Monooxygenase</keyword>
<dbReference type="GO" id="GO:0050661">
    <property type="term" value="F:NADP binding"/>
    <property type="evidence" value="ECO:0007669"/>
    <property type="project" value="InterPro"/>
</dbReference>
<keyword evidence="6" id="KW-1185">Reference proteome</keyword>
<dbReference type="InterPro" id="IPR023753">
    <property type="entry name" value="FAD/NAD-binding_dom"/>
</dbReference>
<dbReference type="InterPro" id="IPR000960">
    <property type="entry name" value="Flavin_mOase"/>
</dbReference>
<dbReference type="KEGG" id="ffu:CLAFUR5_10037"/>
<keyword evidence="1" id="KW-0285">Flavoprotein</keyword>
<keyword evidence="2" id="KW-0274">FAD</keyword>
<gene>
    <name evidence="5" type="ORF">CLAFUR5_10037</name>
</gene>
<dbReference type="RefSeq" id="XP_047764659.1">
    <property type="nucleotide sequence ID" value="XM_047909185.1"/>
</dbReference>
<sequence>MATTVSLEIAVIGAGAAGLAATKYLLAEGHKVLLIERRNDSAGVWNNGSACIGGSQWADPVYDTLQTNVPPVVNLRRCQNDYQKKWEIQTITKLPSGKEEEIPPIHVDAAIVATGHYDKPYDPPAEPGKQQWEKKFPTSIIHAHDFKNVTPFIRKNVVIIGNGPSGWDISSQLKDVAKSVTMSLRGFTLPDGRMRIVSDGVTSKVLTISRYYPKARKIEFACGTMAHDVDYIIYCTGYEYDFSFIVKNRAGQELFPKGQKVERLYEHIFYTAEPTLAFIGLPKMTAAFTIAEAQSAYVARVFSNRLDRPTQQEVRTYFKTMSKECEEDNMSCQQYHTLAPSRDRDYINHLVSMALKARPFKHGTRGKPPPYWCHCMDSARHLSRDARAAHKAKGDVRHAFRSFKDLEIPLKAPCTGDHLTAIPAGCVACFIPHE</sequence>
<reference evidence="5" key="2">
    <citation type="journal article" date="2022" name="Microb. Genom.">
        <title>A chromosome-scale genome assembly of the tomato pathogen Cladosporium fulvum reveals a compartmentalized genome architecture and the presence of a dispensable chromosome.</title>
        <authorList>
            <person name="Zaccaron A.Z."/>
            <person name="Chen L.H."/>
            <person name="Samaras A."/>
            <person name="Stergiopoulos I."/>
        </authorList>
    </citation>
    <scope>NUCLEOTIDE SEQUENCE</scope>
    <source>
        <strain evidence="5">Race5_Kim</strain>
    </source>
</reference>
<proteinExistence type="predicted"/>
<dbReference type="Pfam" id="PF07992">
    <property type="entry name" value="Pyr_redox_2"/>
    <property type="match status" value="1"/>
</dbReference>
<evidence type="ECO:0000256" key="2">
    <source>
        <dbReference type="ARBA" id="ARBA00022827"/>
    </source>
</evidence>